<comment type="caution">
    <text evidence="1">The sequence shown here is derived from an EMBL/GenBank/DDBJ whole genome shotgun (WGS) entry which is preliminary data.</text>
</comment>
<gene>
    <name evidence="1" type="ORF">F5148DRAFT_1322945</name>
</gene>
<name>A0ACC0UIZ7_9AGAM</name>
<protein>
    <submittedName>
        <fullName evidence="1">Uncharacterized protein</fullName>
    </submittedName>
</protein>
<proteinExistence type="predicted"/>
<dbReference type="Proteomes" id="UP001207468">
    <property type="component" value="Unassembled WGS sequence"/>
</dbReference>
<dbReference type="EMBL" id="JAGFNK010000023">
    <property type="protein sequence ID" value="KAI9511305.1"/>
    <property type="molecule type" value="Genomic_DNA"/>
</dbReference>
<evidence type="ECO:0000313" key="1">
    <source>
        <dbReference type="EMBL" id="KAI9511305.1"/>
    </source>
</evidence>
<feature type="non-terminal residue" evidence="1">
    <location>
        <position position="1"/>
    </location>
</feature>
<organism evidence="1 2">
    <name type="scientific">Russula earlei</name>
    <dbReference type="NCBI Taxonomy" id="71964"/>
    <lineage>
        <taxon>Eukaryota</taxon>
        <taxon>Fungi</taxon>
        <taxon>Dikarya</taxon>
        <taxon>Basidiomycota</taxon>
        <taxon>Agaricomycotina</taxon>
        <taxon>Agaricomycetes</taxon>
        <taxon>Russulales</taxon>
        <taxon>Russulaceae</taxon>
        <taxon>Russula</taxon>
    </lineage>
</organism>
<feature type="non-terminal residue" evidence="1">
    <location>
        <position position="123"/>
    </location>
</feature>
<accession>A0ACC0UIZ7</accession>
<sequence length="123" mass="14074">VSVDSSNWTWTPGCWDTALDEWMAFAEGVCKFQPEAGVFDLGPFASIHNTTVLICECYREAEKVVWQQAVNLPRDRIIFTGQPGIGKTYFVWYLLIHLLEDNQTIMFIVDGESPILFYLDGIY</sequence>
<reference evidence="1" key="1">
    <citation type="submission" date="2021-03" db="EMBL/GenBank/DDBJ databases">
        <title>Evolutionary priming and transition to the ectomycorrhizal habit in an iconic lineage of mushroom-forming fungi: is preadaptation a requirement?</title>
        <authorList>
            <consortium name="DOE Joint Genome Institute"/>
            <person name="Looney B.P."/>
            <person name="Miyauchi S."/>
            <person name="Morin E."/>
            <person name="Drula E."/>
            <person name="Courty P.E."/>
            <person name="Chicoki N."/>
            <person name="Fauchery L."/>
            <person name="Kohler A."/>
            <person name="Kuo A."/>
            <person name="LaButti K."/>
            <person name="Pangilinan J."/>
            <person name="Lipzen A."/>
            <person name="Riley R."/>
            <person name="Andreopoulos W."/>
            <person name="He G."/>
            <person name="Johnson J."/>
            <person name="Barry K.W."/>
            <person name="Grigoriev I.V."/>
            <person name="Nagy L."/>
            <person name="Hibbett D."/>
            <person name="Henrissat B."/>
            <person name="Matheny P.B."/>
            <person name="Labbe J."/>
            <person name="Martin A.F."/>
        </authorList>
    </citation>
    <scope>NUCLEOTIDE SEQUENCE</scope>
    <source>
        <strain evidence="1">BPL698</strain>
    </source>
</reference>
<keyword evidence="2" id="KW-1185">Reference proteome</keyword>
<evidence type="ECO:0000313" key="2">
    <source>
        <dbReference type="Proteomes" id="UP001207468"/>
    </source>
</evidence>